<dbReference type="Pfam" id="PF02452">
    <property type="entry name" value="PemK_toxin"/>
    <property type="match status" value="1"/>
</dbReference>
<keyword evidence="1" id="KW-0540">Nuclease</keyword>
<reference evidence="2" key="1">
    <citation type="journal article" date="2020" name="mSystems">
        <title>Genome- and Community-Level Interaction Insights into Carbon Utilization and Element Cycling Functions of Hydrothermarchaeota in Hydrothermal Sediment.</title>
        <authorList>
            <person name="Zhou Z."/>
            <person name="Liu Y."/>
            <person name="Xu W."/>
            <person name="Pan J."/>
            <person name="Luo Z.H."/>
            <person name="Li M."/>
        </authorList>
    </citation>
    <scope>NUCLEOTIDE SEQUENCE [LARGE SCALE GENOMIC DNA]</scope>
    <source>
        <strain evidence="2">SpSt-524</strain>
    </source>
</reference>
<dbReference type="GO" id="GO:0003677">
    <property type="term" value="F:DNA binding"/>
    <property type="evidence" value="ECO:0007669"/>
    <property type="project" value="InterPro"/>
</dbReference>
<dbReference type="GO" id="GO:0016075">
    <property type="term" value="P:rRNA catabolic process"/>
    <property type="evidence" value="ECO:0007669"/>
    <property type="project" value="TreeGrafter"/>
</dbReference>
<dbReference type="PANTHER" id="PTHR33988:SF1">
    <property type="entry name" value="ENDORIBONUCLEASE MAZF7-RELATED"/>
    <property type="match status" value="1"/>
</dbReference>
<evidence type="ECO:0000256" key="1">
    <source>
        <dbReference type="PIRNR" id="PIRNR033490"/>
    </source>
</evidence>
<sequence>MLLRRGDIVLVNFDPALSGEAAATRPAVVVTNNLANDLSPAVVVVPTTTNTERIYPHEMLLPNNRTGLNYDSKLQPQFIRGLSKKRIVKVIGYVPEDLMKEVDRRIREYLAL</sequence>
<comment type="similarity">
    <text evidence="1">Belongs to the PemK/MazF family.</text>
</comment>
<dbReference type="SUPFAM" id="SSF50118">
    <property type="entry name" value="Cell growth inhibitor/plasmid maintenance toxic component"/>
    <property type="match status" value="1"/>
</dbReference>
<dbReference type="GO" id="GO:0004521">
    <property type="term" value="F:RNA endonuclease activity"/>
    <property type="evidence" value="ECO:0007669"/>
    <property type="project" value="TreeGrafter"/>
</dbReference>
<dbReference type="PIRSF" id="PIRSF033490">
    <property type="entry name" value="MazF"/>
    <property type="match status" value="1"/>
</dbReference>
<dbReference type="GO" id="GO:0016787">
    <property type="term" value="F:hydrolase activity"/>
    <property type="evidence" value="ECO:0007669"/>
    <property type="project" value="UniProtKB-KW"/>
</dbReference>
<dbReference type="RefSeq" id="WP_409657867.1">
    <property type="nucleotide sequence ID" value="NZ_JBKBUW010000051.1"/>
</dbReference>
<dbReference type="AlphaFoldDB" id="A0A7C3DMV3"/>
<name>A0A7C3DMV3_MEIRU</name>
<dbReference type="EMBL" id="DSWI01000009">
    <property type="protein sequence ID" value="HFG19728.1"/>
    <property type="molecule type" value="Genomic_DNA"/>
</dbReference>
<keyword evidence="1" id="KW-0378">Hydrolase</keyword>
<dbReference type="InterPro" id="IPR003477">
    <property type="entry name" value="PemK-like"/>
</dbReference>
<organism evidence="2">
    <name type="scientific">Meiothermus ruber</name>
    <dbReference type="NCBI Taxonomy" id="277"/>
    <lineage>
        <taxon>Bacteria</taxon>
        <taxon>Thermotogati</taxon>
        <taxon>Deinococcota</taxon>
        <taxon>Deinococci</taxon>
        <taxon>Thermales</taxon>
        <taxon>Thermaceae</taxon>
        <taxon>Meiothermus</taxon>
    </lineage>
</organism>
<dbReference type="GO" id="GO:0006402">
    <property type="term" value="P:mRNA catabolic process"/>
    <property type="evidence" value="ECO:0007669"/>
    <property type="project" value="TreeGrafter"/>
</dbReference>
<proteinExistence type="inferred from homology"/>
<dbReference type="Gene3D" id="2.30.30.110">
    <property type="match status" value="1"/>
</dbReference>
<dbReference type="InterPro" id="IPR011067">
    <property type="entry name" value="Plasmid_toxin/cell-grow_inhib"/>
</dbReference>
<accession>A0A7C3DMV3</accession>
<dbReference type="EC" id="3.1.-.-" evidence="1"/>
<protein>
    <recommendedName>
        <fullName evidence="1">mRNA interferase</fullName>
        <ecNumber evidence="1">3.1.-.-</ecNumber>
    </recommendedName>
</protein>
<comment type="function">
    <text evidence="1">Toxic component of a type II toxin-antitoxin (TA) system.</text>
</comment>
<evidence type="ECO:0000313" key="2">
    <source>
        <dbReference type="EMBL" id="HFG19728.1"/>
    </source>
</evidence>
<gene>
    <name evidence="2" type="ORF">ENS82_03275</name>
</gene>
<comment type="caution">
    <text evidence="2">The sequence shown here is derived from an EMBL/GenBank/DDBJ whole genome shotgun (WGS) entry which is preliminary data.</text>
</comment>
<keyword evidence="1" id="KW-0255">Endonuclease</keyword>
<dbReference type="PANTHER" id="PTHR33988">
    <property type="entry name" value="ENDORIBONUCLEASE MAZF-RELATED"/>
    <property type="match status" value="1"/>
</dbReference>